<proteinExistence type="predicted"/>
<reference evidence="1 2" key="1">
    <citation type="submission" date="2020-07" db="EMBL/GenBank/DDBJ databases">
        <title>Genomic Encyclopedia of Type Strains, Phase III (KMG-III): the genomes of soil and plant-associated and newly described type strains.</title>
        <authorList>
            <person name="Whitman W."/>
        </authorList>
    </citation>
    <scope>NUCLEOTIDE SEQUENCE [LARGE SCALE GENOMIC DNA]</scope>
    <source>
        <strain evidence="1 2">CECT 8576</strain>
    </source>
</reference>
<keyword evidence="2" id="KW-1185">Reference proteome</keyword>
<evidence type="ECO:0000313" key="2">
    <source>
        <dbReference type="Proteomes" id="UP000548304"/>
    </source>
</evidence>
<name>A0A852YZU0_9ACTN</name>
<dbReference type="AlphaFoldDB" id="A0A852YZU0"/>
<dbReference type="RefSeq" id="WP_179535036.1">
    <property type="nucleotide sequence ID" value="NZ_JACBYW010000003.1"/>
</dbReference>
<sequence>MRSRGGGAKSLPAADEAGEVAAVPDFAADGQRFGAELLDAERQLPRVFLRD</sequence>
<comment type="caution">
    <text evidence="1">The sequence shown here is derived from an EMBL/GenBank/DDBJ whole genome shotgun (WGS) entry which is preliminary data.</text>
</comment>
<organism evidence="1 2">
    <name type="scientific">Actinopolyspora biskrensis</name>
    <dbReference type="NCBI Taxonomy" id="1470178"/>
    <lineage>
        <taxon>Bacteria</taxon>
        <taxon>Bacillati</taxon>
        <taxon>Actinomycetota</taxon>
        <taxon>Actinomycetes</taxon>
        <taxon>Actinopolysporales</taxon>
        <taxon>Actinopolysporaceae</taxon>
        <taxon>Actinopolyspora</taxon>
    </lineage>
</organism>
<accession>A0A852YZU0</accession>
<protein>
    <submittedName>
        <fullName evidence="1">Uncharacterized protein</fullName>
    </submittedName>
</protein>
<evidence type="ECO:0000313" key="1">
    <source>
        <dbReference type="EMBL" id="NYH78525.1"/>
    </source>
</evidence>
<gene>
    <name evidence="1" type="ORF">FHR84_001850</name>
</gene>
<dbReference type="EMBL" id="JACBYW010000003">
    <property type="protein sequence ID" value="NYH78525.1"/>
    <property type="molecule type" value="Genomic_DNA"/>
</dbReference>
<dbReference type="Proteomes" id="UP000548304">
    <property type="component" value="Unassembled WGS sequence"/>
</dbReference>